<dbReference type="NCBIfam" id="TIGR03696">
    <property type="entry name" value="Rhs_assc_core"/>
    <property type="match status" value="1"/>
</dbReference>
<comment type="caution">
    <text evidence="9">The sequence shown here is derived from an EMBL/GenBank/DDBJ whole genome shotgun (WGS) entry which is preliminary data.</text>
</comment>
<dbReference type="Pfam" id="PF05593">
    <property type="entry name" value="RHS_repeat"/>
    <property type="match status" value="2"/>
</dbReference>
<evidence type="ECO:0000256" key="2">
    <source>
        <dbReference type="ARBA" id="ARBA00012595"/>
    </source>
</evidence>
<dbReference type="PANTHER" id="PTHR32305">
    <property type="match status" value="1"/>
</dbReference>
<feature type="signal peptide" evidence="7">
    <location>
        <begin position="1"/>
        <end position="29"/>
    </location>
</feature>
<accession>A0ABQ4A6M9</accession>
<dbReference type="SMART" id="SM00306">
    <property type="entry name" value="HintN"/>
    <property type="match status" value="1"/>
</dbReference>
<dbReference type="Gene3D" id="2.180.10.10">
    <property type="entry name" value="RHS repeat-associated core"/>
    <property type="match status" value="3"/>
</dbReference>
<dbReference type="InterPro" id="IPR006311">
    <property type="entry name" value="TAT_signal"/>
</dbReference>
<dbReference type="SUPFAM" id="SSF51294">
    <property type="entry name" value="Hedgehog/intein (Hint) domain"/>
    <property type="match status" value="1"/>
</dbReference>
<dbReference type="InterPro" id="IPR044927">
    <property type="entry name" value="Endonuclea_NS_2"/>
</dbReference>
<dbReference type="InterPro" id="IPR056823">
    <property type="entry name" value="TEN-like_YD-shell"/>
</dbReference>
<dbReference type="CDD" id="cd00081">
    <property type="entry name" value="Hint"/>
    <property type="match status" value="1"/>
</dbReference>
<evidence type="ECO:0000256" key="5">
    <source>
        <dbReference type="ARBA" id="ARBA00030238"/>
    </source>
</evidence>
<evidence type="ECO:0000313" key="9">
    <source>
        <dbReference type="EMBL" id="GIE26517.1"/>
    </source>
</evidence>
<dbReference type="SUPFAM" id="SSF49452">
    <property type="entry name" value="Starch-binding domain-like"/>
    <property type="match status" value="1"/>
</dbReference>
<dbReference type="InterPro" id="IPR013783">
    <property type="entry name" value="Ig-like_fold"/>
</dbReference>
<dbReference type="InterPro" id="IPR006530">
    <property type="entry name" value="YD"/>
</dbReference>
<comment type="catalytic activity">
    <reaction evidence="1">
        <text>Endohydrolysis of (1-&gt;4)-alpha-D-glucosidic linkages in polysaccharides containing three or more (1-&gt;4)-alpha-linked D-glucose units.</text>
        <dbReference type="EC" id="3.2.1.1"/>
    </reaction>
</comment>
<dbReference type="Pfam" id="PF20148">
    <property type="entry name" value="DUF6531"/>
    <property type="match status" value="1"/>
</dbReference>
<dbReference type="NCBIfam" id="TIGR01443">
    <property type="entry name" value="intein_Cterm"/>
    <property type="match status" value="1"/>
</dbReference>
<keyword evidence="10" id="KW-1185">Reference proteome</keyword>
<dbReference type="InterPro" id="IPR050708">
    <property type="entry name" value="T6SS_VgrG/RHS"/>
</dbReference>
<dbReference type="InterPro" id="IPR002909">
    <property type="entry name" value="IPT_dom"/>
</dbReference>
<keyword evidence="3" id="KW-0677">Repeat</keyword>
<dbReference type="NCBIfam" id="TIGR01643">
    <property type="entry name" value="YD_repeat_2x"/>
    <property type="match status" value="3"/>
</dbReference>
<dbReference type="InterPro" id="IPR014756">
    <property type="entry name" value="Ig_E-set"/>
</dbReference>
<evidence type="ECO:0000256" key="6">
    <source>
        <dbReference type="SAM" id="MobiDB-lite"/>
    </source>
</evidence>
<dbReference type="Gene3D" id="2.170.16.10">
    <property type="entry name" value="Hedgehog/Intein (Hint) domain"/>
    <property type="match status" value="1"/>
</dbReference>
<gene>
    <name evidence="9" type="ORF">Ahu01nite_096190</name>
</gene>
<dbReference type="InterPro" id="IPR036844">
    <property type="entry name" value="Hint_dom_sf"/>
</dbReference>
<dbReference type="Pfam" id="PF13930">
    <property type="entry name" value="Endonuclea_NS_2"/>
    <property type="match status" value="1"/>
</dbReference>
<organism evidence="9 10">
    <name type="scientific">Winogradskya humida</name>
    <dbReference type="NCBI Taxonomy" id="113566"/>
    <lineage>
        <taxon>Bacteria</taxon>
        <taxon>Bacillati</taxon>
        <taxon>Actinomycetota</taxon>
        <taxon>Actinomycetes</taxon>
        <taxon>Micromonosporales</taxon>
        <taxon>Micromonosporaceae</taxon>
        <taxon>Winogradskya</taxon>
    </lineage>
</organism>
<dbReference type="Proteomes" id="UP000603200">
    <property type="component" value="Unassembled WGS sequence"/>
</dbReference>
<reference evidence="9 10" key="1">
    <citation type="submission" date="2021-01" db="EMBL/GenBank/DDBJ databases">
        <title>Whole genome shotgun sequence of Actinoplanes humidus NBRC 14915.</title>
        <authorList>
            <person name="Komaki H."/>
            <person name="Tamura T."/>
        </authorList>
    </citation>
    <scope>NUCLEOTIDE SEQUENCE [LARGE SCALE GENOMIC DNA]</scope>
    <source>
        <strain evidence="9 10">NBRC 14915</strain>
    </source>
</reference>
<dbReference type="InterPro" id="IPR044929">
    <property type="entry name" value="DNA/RNA_non-sp_Endonuclease_sf"/>
</dbReference>
<dbReference type="InterPro" id="IPR031325">
    <property type="entry name" value="RHS_repeat"/>
</dbReference>
<name>A0ABQ4A6M9_9ACTN</name>
<dbReference type="EMBL" id="BOMN01000145">
    <property type="protein sequence ID" value="GIE26517.1"/>
    <property type="molecule type" value="Genomic_DNA"/>
</dbReference>
<dbReference type="EC" id="3.2.1.1" evidence="2"/>
<dbReference type="Gene3D" id="2.60.120.380">
    <property type="match status" value="2"/>
</dbReference>
<evidence type="ECO:0000256" key="1">
    <source>
        <dbReference type="ARBA" id="ARBA00000548"/>
    </source>
</evidence>
<protein>
    <recommendedName>
        <fullName evidence="2">alpha-amylase</fullName>
        <ecNumber evidence="2">3.2.1.1</ecNumber>
    </recommendedName>
    <alternativeName>
        <fullName evidence="5">1,4-alpha-D-glucan glucanohydrolase</fullName>
    </alternativeName>
</protein>
<feature type="compositionally biased region" description="Polar residues" evidence="6">
    <location>
        <begin position="2229"/>
        <end position="2245"/>
    </location>
</feature>
<feature type="chain" id="PRO_5045905050" description="alpha-amylase" evidence="7">
    <location>
        <begin position="30"/>
        <end position="2615"/>
    </location>
</feature>
<evidence type="ECO:0000256" key="7">
    <source>
        <dbReference type="SAM" id="SignalP"/>
    </source>
</evidence>
<evidence type="ECO:0000259" key="8">
    <source>
        <dbReference type="SMART" id="SM00306"/>
    </source>
</evidence>
<evidence type="ECO:0000313" key="10">
    <source>
        <dbReference type="Proteomes" id="UP000603200"/>
    </source>
</evidence>
<evidence type="ECO:0000256" key="4">
    <source>
        <dbReference type="ARBA" id="ARBA00022837"/>
    </source>
</evidence>
<dbReference type="Pfam" id="PF07591">
    <property type="entry name" value="PT-HINT"/>
    <property type="match status" value="1"/>
</dbReference>
<dbReference type="RefSeq" id="WP_203843419.1">
    <property type="nucleotide sequence ID" value="NZ_BAAATV010000036.1"/>
</dbReference>
<dbReference type="Gene3D" id="2.60.40.10">
    <property type="entry name" value="Immunoglobulins"/>
    <property type="match status" value="2"/>
</dbReference>
<dbReference type="InterPro" id="IPR030934">
    <property type="entry name" value="Intein_C"/>
</dbReference>
<dbReference type="Gene3D" id="3.40.570.10">
    <property type="entry name" value="Extracellular Endonuclease, subunit A"/>
    <property type="match status" value="1"/>
</dbReference>
<feature type="compositionally biased region" description="Low complexity" evidence="6">
    <location>
        <begin position="1060"/>
        <end position="1079"/>
    </location>
</feature>
<dbReference type="PROSITE" id="PS51318">
    <property type="entry name" value="TAT"/>
    <property type="match status" value="1"/>
</dbReference>
<dbReference type="PROSITE" id="PS50818">
    <property type="entry name" value="INTEIN_C_TER"/>
    <property type="match status" value="1"/>
</dbReference>
<dbReference type="InterPro" id="IPR045351">
    <property type="entry name" value="DUF6531"/>
</dbReference>
<keyword evidence="7" id="KW-0732">Signal</keyword>
<feature type="domain" description="Hint" evidence="8">
    <location>
        <begin position="2305"/>
        <end position="2419"/>
    </location>
</feature>
<dbReference type="InterPro" id="IPR003587">
    <property type="entry name" value="Hint_dom_N"/>
</dbReference>
<sequence>MPARRSVFTTTAAAILIAAQFTLSAPAHADPPEQVPQRVPQAAPAGVRQGPVQTAAATAQPVDLSYDGAGQVRGIAQVPSGAGAKYTYDDAGNITDVNRSAAGALTVAALNPSRAATGAKVTVGGTGFATTTGANTVTFNGTTATVTAATATRLTVTVPSGATTGTVTVATAAGTATSSQTFTVLASVPAPAVTGFTPAAGAADTTVTVTGTGFSTVPAENNVSFGRTRAKVSAATATSLTVKVPYAAVSGKITVGTPGGTAVSSGEFVAVTNPFGSGDVGPAAALALDGTASSVSVATAAKVAVLRFAGTKGQRLSFGVTGSTLGDVNIYAYTPYGGSIAHNEYDSPWAASSLAGGLALPPLPTSGTYQIVVQPVSKTVTGSFTATLSTRATGVLSLTGTGTTVALNRAGKQAELTFTAEANQRVSLGFTAATMTSSQLTAAVFEPNGTPVLWGSGSARTAVGLPGGNLDFTTSFAGTYTLILGTGDLATGSITVTVSAPVAVGALTLGTGKAVTIARPGQDAIATFAGTQGQALSLTFDSYTPQYSPYLTVTSPDGTVLSAGLISDNWVDLPALPATGTYTLTISPYSSTGSFTLTVLPRASAGTLTTTGAGTTATFTSSVRALDLSFAGTAAQPLIFAFSSWTLPSTATLRVRISDSAGTLKVDGPVSSLDTFRFTPATTGTYRVSLAPSGTTTGSVLVTLSTFLSGGALAINTLKTTTAPRPGQATTTTFTGTANQRLSLYVTSYTYSYVVWATLTKPDGTTLFSGWVTETWLAFAQLPAAGTYTLTIEPQAETGTFAFYPVEGVDGGATAIDGANKTLTAASAGRYIDTTIAVTTANQRLSLGFSGWTFTSTTLIVRLTDPSGNKVIYTTVSKTGSLDTRPLATTGTYRLTVMASDRGAGAVALTLSNQKNGSTLALNTAKVFSTDRIGQSTYVTYTGTAGQLLSMTWSSVTMTYYPYIDIFLNGTEVAFVAGSAATVTIPALPSAGTYEFVVGPYSASGSATGTLKTRTALAATTAGTAAPPRPDSAPLAIKQIIPAAKHRTLSKPATRKAPKSPVAYAEAPAASSAETWTPTRRNLDGQGWDTGRAFPKSAPASPKAPAGVTALSGRILTLDDKPLANVTVTVEGVTGRSDAGGQFLLQGLKPGHRVLRVDGATASSAGRTFGLHDIGVDVDAGRTTVLPYTIWLSKLDTGHTVKFASPTAKEVTIATPDIPGLEVKLPAGTVVRDVNGKVVTELGITAIPVDRTPFPLPRSQVPSYFTVQPGSSYVFPEGARVIYPNFTHDAPGARMNFWHYDPAGKGWFVYGKGKVTGDGKRVEPDKGTEVYQFTGAMLITPDTFAPPASYPQGSGERGADPVDLASGLLVDEETDLAAADVLPIDLTRTYQQSDTGNRAFGIGTNFTYGLDLYSTNRFYDCWLILPDGGRIRFHRISAGGAPPNGYLNSVLVADATPTAFNGSVLAWNGDGWDLKLRTGLTYVFGDEAPLQAIRDNFGNTVTITRDVAPPATGDGIVHANGPIRQITSPNGRWIRLTYNSDTDTSITWQHRHVVKAEDALGNATTYGYTGDYLTTVTDLNNHTKTYAYESGRLKTITNARTNVLLSNEYDASGRVHKQTLPGNAVYTIDYATDGTNRVTTLTDPRGKVRRVVFNAAGYSISDTSAYGTASAQVTTVTRDATYNRVTAVTDALNRRTELGYDDYGNVRTVTELAGTTDARTTTVERNGPYDQATKVTDPLQHATLLGYQADGALHTITDPLNRVTTLDTDESGQTTQITDPATKLTRIGYALGDAVSVTDPLGNVTASFSDAAGAVRRQTDAQGNITTVEYGPTGLVSSVKDAIGRTTGFTYDASDELHTVTDAKQHTTTYDYDTSNRLSKITDPLNRITSFAYDANGNLATATSARGKQTTYRYDDLDRVDVIRYGVTSDTAQESTATFTYDAGNRTRTVADSAAGTTTVTPDIFDRTISVADPSGTVGYTYDAADRRTTMAVAGQADTVYSYNNADQLTGVARGTETAAIGYDTAGRRASVTLPAGVSQTYGYDDASRLTSIAYARGTSTLGALMYTLDELGRPIHQDGSYGRMNLPAEYGPVGYDAADQLTGLTYDDDGNLASDGTTTYAWNARNQLTGWTKSGLSVNYGYDGLGRRSSKTSGSTTTGYLYDGLNAVQEKNGSSVAATLLSGGRDEVFSRTTPAGSKSLMTDALGSTIGLSDSSSVGAEYTYDPFGTSTVTGDDGGNPTQFTGRENDGSGLYYYRSRYYSTSQQRFISKDPLGLAGGSTDPYTYVLNQPTGLTDPMGLNPEGCNSFTAGTQVLMADGTSKAIDKIKPGDTVMAADPFAADASSGTTTGDRTPRKVSATITGHGDKELVTVTTADGGSVTATDGHPFWTDNDGRAGTPDGHWVDAKDLRRGDWLKSADGRLVKVAGIHTLARHAYAYNLTVDDLHTYYVLAGSTPVLVHNCNEDLYDHDGSTRYGALDDQGRATFASTVLRPDAISKGTAASRDWEPPGWSGNGTKFNEARGHLLGNKLGGLGSGQTKYQNIATIQQKPMNSPYMRDKIEKMIYDHVNANKETVQYTVTAIYGPGKTAPLGLEVAAYGNKGFNLSLVIINPGGI</sequence>
<feature type="region of interest" description="Disordered" evidence="6">
    <location>
        <begin position="1048"/>
        <end position="1106"/>
    </location>
</feature>
<dbReference type="SUPFAM" id="SSF81296">
    <property type="entry name" value="E set domains"/>
    <property type="match status" value="2"/>
</dbReference>
<dbReference type="InterPro" id="IPR013784">
    <property type="entry name" value="Carb-bd-like_fold"/>
</dbReference>
<feature type="region of interest" description="Disordered" evidence="6">
    <location>
        <begin position="2229"/>
        <end position="2248"/>
    </location>
</feature>
<feature type="compositionally biased region" description="Low complexity" evidence="6">
    <location>
        <begin position="1095"/>
        <end position="1106"/>
    </location>
</feature>
<dbReference type="Pfam" id="PF01833">
    <property type="entry name" value="TIG"/>
    <property type="match status" value="2"/>
</dbReference>
<evidence type="ECO:0000256" key="3">
    <source>
        <dbReference type="ARBA" id="ARBA00022737"/>
    </source>
</evidence>
<proteinExistence type="predicted"/>
<dbReference type="Pfam" id="PF25023">
    <property type="entry name" value="TEN_YD-shell"/>
    <property type="match status" value="1"/>
</dbReference>
<dbReference type="PANTHER" id="PTHR32305:SF15">
    <property type="entry name" value="PROTEIN RHSA-RELATED"/>
    <property type="match status" value="1"/>
</dbReference>
<dbReference type="InterPro" id="IPR022385">
    <property type="entry name" value="Rhs_assc_core"/>
</dbReference>
<keyword evidence="4" id="KW-0106">Calcium</keyword>
<feature type="compositionally biased region" description="Basic residues" evidence="6">
    <location>
        <begin position="1048"/>
        <end position="1058"/>
    </location>
</feature>